<dbReference type="EMBL" id="KC357596">
    <property type="protein sequence ID" value="AGN30007.1"/>
    <property type="molecule type" value="Genomic_DNA"/>
</dbReference>
<dbReference type="SUPFAM" id="SSF88697">
    <property type="entry name" value="PUA domain-like"/>
    <property type="match status" value="1"/>
</dbReference>
<proteinExistence type="predicted"/>
<evidence type="ECO:0000313" key="2">
    <source>
        <dbReference type="EMBL" id="AGN30007.1"/>
    </source>
</evidence>
<dbReference type="Proteomes" id="UP000014317">
    <property type="component" value="Segment"/>
</dbReference>
<reference evidence="2 3" key="1">
    <citation type="journal article" date="2013" name="PLoS ONE">
        <title>Isolation and Characterization of the New Mosaic Filamentous Phage VFJ Phi of Vibrio cholerae.</title>
        <authorList>
            <person name="Wang Q."/>
            <person name="Kan B."/>
            <person name="Wang R."/>
        </authorList>
    </citation>
    <scope>NUCLEOTIDE SEQUENCE [LARGE SCALE GENOMIC DNA]</scope>
</reference>
<dbReference type="RefSeq" id="YP_008130273.1">
    <property type="nucleotide sequence ID" value="NC_021562.1"/>
</dbReference>
<dbReference type="InterPro" id="IPR015947">
    <property type="entry name" value="PUA-like_sf"/>
</dbReference>
<sequence>MAAPLFVLETTWGLASQLFKAVIMTKHHVLKIQPVYLSSVLSGLKTFEIRKNDRDYSVGDTFVLTTGFVTSPVYQIEYITDFAQQNGYVVFSFRPFREITLLSRKFRAFLEAN</sequence>
<dbReference type="GeneID" id="15957212"/>
<dbReference type="InterPro" id="IPR007374">
    <property type="entry name" value="ASCH_domain"/>
</dbReference>
<keyword evidence="3" id="KW-1185">Reference proteome</keyword>
<gene>
    <name evidence="2" type="primary">orf113</name>
</gene>
<dbReference type="KEGG" id="vg:15957212"/>
<feature type="domain" description="ASCH" evidence="1">
    <location>
        <begin position="30"/>
        <end position="97"/>
    </location>
</feature>
<organism evidence="2 3">
    <name type="scientific">Vibrio phage VFJ</name>
    <dbReference type="NCBI Taxonomy" id="1340745"/>
    <lineage>
        <taxon>Viruses</taxon>
        <taxon>Monodnaviria</taxon>
        <taxon>Loebvirae</taxon>
        <taxon>Hofneiviricota</taxon>
        <taxon>Faserviricetes</taxon>
        <taxon>Tubulavirales</taxon>
        <taxon>Inoviridae</taxon>
        <taxon>Saetivirus</taxon>
        <taxon>Saetivirus VFJ</taxon>
    </lineage>
</organism>
<dbReference type="Gene3D" id="2.30.130.30">
    <property type="entry name" value="Hypothetical protein"/>
    <property type="match status" value="1"/>
</dbReference>
<dbReference type="InterPro" id="IPR039440">
    <property type="entry name" value="DUF3850"/>
</dbReference>
<dbReference type="Pfam" id="PF12961">
    <property type="entry name" value="DUF3850"/>
    <property type="match status" value="1"/>
</dbReference>
<protein>
    <submittedName>
        <fullName evidence="2">Translation regulation protein</fullName>
    </submittedName>
</protein>
<evidence type="ECO:0000259" key="1">
    <source>
        <dbReference type="SMART" id="SM01022"/>
    </source>
</evidence>
<dbReference type="OrthoDB" id="20998at10239"/>
<dbReference type="SMART" id="SM01022">
    <property type="entry name" value="ASCH"/>
    <property type="match status" value="1"/>
</dbReference>
<accession>R9TIU2</accession>
<evidence type="ECO:0000313" key="3">
    <source>
        <dbReference type="Proteomes" id="UP000014317"/>
    </source>
</evidence>
<name>R9TIU2_9VIRU</name>